<dbReference type="InterPro" id="IPR010065">
    <property type="entry name" value="AA_ABC_transptr_permease_3TM"/>
</dbReference>
<evidence type="ECO:0000256" key="5">
    <source>
        <dbReference type="ARBA" id="ARBA00022989"/>
    </source>
</evidence>
<dbReference type="Proteomes" id="UP000604475">
    <property type="component" value="Unassembled WGS sequence"/>
</dbReference>
<protein>
    <submittedName>
        <fullName evidence="10">Amino acid ABC transporter permease</fullName>
    </submittedName>
</protein>
<comment type="similarity">
    <text evidence="7">Belongs to the binding-protein-dependent transport system permease family.</text>
</comment>
<dbReference type="GO" id="GO:0043190">
    <property type="term" value="C:ATP-binding cassette (ABC) transporter complex"/>
    <property type="evidence" value="ECO:0007669"/>
    <property type="project" value="InterPro"/>
</dbReference>
<organism evidence="10 11">
    <name type="scientific">Frankia nepalensis</name>
    <dbReference type="NCBI Taxonomy" id="1836974"/>
    <lineage>
        <taxon>Bacteria</taxon>
        <taxon>Bacillati</taxon>
        <taxon>Actinomycetota</taxon>
        <taxon>Actinomycetes</taxon>
        <taxon>Frankiales</taxon>
        <taxon>Frankiaceae</taxon>
        <taxon>Frankia</taxon>
    </lineage>
</organism>
<keyword evidence="4 7" id="KW-0812">Transmembrane</keyword>
<dbReference type="Pfam" id="PF00528">
    <property type="entry name" value="BPD_transp_1"/>
    <property type="match status" value="1"/>
</dbReference>
<dbReference type="InterPro" id="IPR035906">
    <property type="entry name" value="MetI-like_sf"/>
</dbReference>
<feature type="transmembrane region" description="Helical" evidence="7">
    <location>
        <begin position="135"/>
        <end position="155"/>
    </location>
</feature>
<dbReference type="CDD" id="cd06261">
    <property type="entry name" value="TM_PBP2"/>
    <property type="match status" value="1"/>
</dbReference>
<dbReference type="SUPFAM" id="SSF161098">
    <property type="entry name" value="MetI-like"/>
    <property type="match status" value="1"/>
</dbReference>
<feature type="transmembrane region" description="Helical" evidence="7">
    <location>
        <begin position="106"/>
        <end position="129"/>
    </location>
</feature>
<accession>A0A937RFI3</accession>
<dbReference type="InterPro" id="IPR043429">
    <property type="entry name" value="ArtM/GltK/GlnP/TcyL/YhdX-like"/>
</dbReference>
<proteinExistence type="inferred from homology"/>
<evidence type="ECO:0000256" key="8">
    <source>
        <dbReference type="SAM" id="MobiDB-lite"/>
    </source>
</evidence>
<evidence type="ECO:0000256" key="3">
    <source>
        <dbReference type="ARBA" id="ARBA00022475"/>
    </source>
</evidence>
<keyword evidence="3" id="KW-1003">Cell membrane</keyword>
<evidence type="ECO:0000259" key="9">
    <source>
        <dbReference type="PROSITE" id="PS50928"/>
    </source>
</evidence>
<feature type="region of interest" description="Disordered" evidence="8">
    <location>
        <begin position="276"/>
        <end position="306"/>
    </location>
</feature>
<dbReference type="GO" id="GO:0022857">
    <property type="term" value="F:transmembrane transporter activity"/>
    <property type="evidence" value="ECO:0007669"/>
    <property type="project" value="InterPro"/>
</dbReference>
<keyword evidence="6 7" id="KW-0472">Membrane</keyword>
<evidence type="ECO:0000256" key="7">
    <source>
        <dbReference type="RuleBase" id="RU363032"/>
    </source>
</evidence>
<feature type="transmembrane region" description="Helical" evidence="7">
    <location>
        <begin position="73"/>
        <end position="94"/>
    </location>
</feature>
<evidence type="ECO:0000256" key="1">
    <source>
        <dbReference type="ARBA" id="ARBA00004651"/>
    </source>
</evidence>
<dbReference type="RefSeq" id="WP_203002748.1">
    <property type="nucleotide sequence ID" value="NZ_JADWYU010000110.1"/>
</dbReference>
<feature type="transmembrane region" description="Helical" evidence="7">
    <location>
        <begin position="233"/>
        <end position="254"/>
    </location>
</feature>
<evidence type="ECO:0000313" key="10">
    <source>
        <dbReference type="EMBL" id="MBL7631218.1"/>
    </source>
</evidence>
<evidence type="ECO:0000256" key="4">
    <source>
        <dbReference type="ARBA" id="ARBA00022692"/>
    </source>
</evidence>
<reference evidence="10" key="1">
    <citation type="submission" date="2020-12" db="EMBL/GenBank/DDBJ databases">
        <title>Genomic characterization of non-nitrogen-fixing Frankia strains.</title>
        <authorList>
            <person name="Carlos-Shanley C."/>
            <person name="Guerra T."/>
            <person name="Hahn D."/>
        </authorList>
    </citation>
    <scope>NUCLEOTIDE SEQUENCE</scope>
    <source>
        <strain evidence="10">CN6</strain>
    </source>
</reference>
<dbReference type="InterPro" id="IPR000515">
    <property type="entry name" value="MetI-like"/>
</dbReference>
<dbReference type="Gene3D" id="1.10.3720.10">
    <property type="entry name" value="MetI-like"/>
    <property type="match status" value="1"/>
</dbReference>
<gene>
    <name evidence="10" type="ORF">I7412_29470</name>
</gene>
<comment type="caution">
    <text evidence="10">The sequence shown here is derived from an EMBL/GenBank/DDBJ whole genome shotgun (WGS) entry which is preliminary data.</text>
</comment>
<feature type="domain" description="ABC transmembrane type-1" evidence="9">
    <location>
        <begin position="67"/>
        <end position="255"/>
    </location>
</feature>
<dbReference type="PANTHER" id="PTHR30614:SF21">
    <property type="entry name" value="AMINO ACID ABC TRANSPORTER PERMEASE"/>
    <property type="match status" value="1"/>
</dbReference>
<dbReference type="AlphaFoldDB" id="A0A937RFI3"/>
<dbReference type="EMBL" id="JAEACQ010000262">
    <property type="protein sequence ID" value="MBL7631218.1"/>
    <property type="molecule type" value="Genomic_DNA"/>
</dbReference>
<keyword evidence="11" id="KW-1185">Reference proteome</keyword>
<keyword evidence="5 7" id="KW-1133">Transmembrane helix</keyword>
<feature type="transmembrane region" description="Helical" evidence="7">
    <location>
        <begin position="18"/>
        <end position="37"/>
    </location>
</feature>
<evidence type="ECO:0000313" key="11">
    <source>
        <dbReference type="Proteomes" id="UP000604475"/>
    </source>
</evidence>
<dbReference type="PANTHER" id="PTHR30614">
    <property type="entry name" value="MEMBRANE COMPONENT OF AMINO ACID ABC TRANSPORTER"/>
    <property type="match status" value="1"/>
</dbReference>
<evidence type="ECO:0000256" key="2">
    <source>
        <dbReference type="ARBA" id="ARBA00022448"/>
    </source>
</evidence>
<comment type="subcellular location">
    <subcellularLocation>
        <location evidence="1 7">Cell membrane</location>
        <topology evidence="1 7">Multi-pass membrane protein</topology>
    </subcellularLocation>
</comment>
<dbReference type="GO" id="GO:0006865">
    <property type="term" value="P:amino acid transport"/>
    <property type="evidence" value="ECO:0007669"/>
    <property type="project" value="TreeGrafter"/>
</dbReference>
<evidence type="ECO:0000256" key="6">
    <source>
        <dbReference type="ARBA" id="ARBA00023136"/>
    </source>
</evidence>
<name>A0A937RFI3_9ACTN</name>
<keyword evidence="2 7" id="KW-0813">Transport</keyword>
<dbReference type="NCBIfam" id="TIGR01726">
    <property type="entry name" value="HEQRo_perm_3TM"/>
    <property type="match status" value="1"/>
</dbReference>
<sequence length="306" mass="32541">MAGSVLYDAPGPRARRRALIGSVVAIAVAAFLLVIVLRRFADKGQLDADRWEFVTDPAILRFLGGGLLNTLKAAAAGGALALAIGLVMAVGRLAPSVLVRAVATSYVQFFRAVPLILLILFMGLGLPSLGLKLPVFWFLVFGLALYNGAVFAEIFRSGILALPRGQREAGASLGLTFWQTMRLVQLPQAIRWMVPSLVSQFVVLLKDSSLGFVLSYHELLRRAEITGQFSRSLLQVLFVAAVIYVAVNATLSYLARWLERRTRAGAMVAAAGAGPRGRAGAAATSTQAESELSGVGGMGVPDRMGD</sequence>
<dbReference type="PROSITE" id="PS50928">
    <property type="entry name" value="ABC_TM1"/>
    <property type="match status" value="1"/>
</dbReference>